<keyword evidence="3" id="KW-1185">Reference proteome</keyword>
<dbReference type="GeneID" id="3654668"/>
<evidence type="ECO:0000313" key="3">
    <source>
        <dbReference type="Proteomes" id="UP000000863"/>
    </source>
</evidence>
<protein>
    <submittedName>
        <fullName evidence="2">Putative membrane protein</fullName>
    </submittedName>
</protein>
<name>Q4A3B5_EHV8U</name>
<keyword evidence="1" id="KW-1133">Transmembrane helix</keyword>
<reference evidence="2 3" key="1">
    <citation type="journal article" date="2005" name="Science">
        <title>Complete genome sequence and lytic phase transcription profile of a Coccolithovirus.</title>
        <authorList>
            <person name="Wilson W.H."/>
            <person name="Schroeder D.C."/>
            <person name="Allen M.J."/>
            <person name="Holden M.T.G."/>
            <person name="Parkhill J."/>
            <person name="Barrell B.G."/>
            <person name="Churcher C."/>
            <person name="Hamlin N."/>
            <person name="Mungall K."/>
            <person name="Norbertczak H."/>
            <person name="Quail M.A."/>
            <person name="Price C."/>
            <person name="Rabbinowitsch E."/>
            <person name="Walker D."/>
            <person name="Craigon M."/>
            <person name="Roy D."/>
            <person name="Ghazal P."/>
        </authorList>
    </citation>
    <scope>NUCLEOTIDE SEQUENCE [LARGE SCALE GENOMIC DNA]</scope>
    <source>
        <strain evidence="3">Isolate United Kingdom/English Channel/1999</strain>
    </source>
</reference>
<dbReference type="RefSeq" id="YP_293770.1">
    <property type="nucleotide sequence ID" value="NC_007346.1"/>
</dbReference>
<keyword evidence="1" id="KW-0812">Transmembrane</keyword>
<organism evidence="2 3">
    <name type="scientific">Emiliania huxleyi virus 86 (isolate United Kingdom/English Channel/1999)</name>
    <name type="common">EhV-86</name>
    <dbReference type="NCBI Taxonomy" id="654925"/>
    <lineage>
        <taxon>Viruses</taxon>
        <taxon>Varidnaviria</taxon>
        <taxon>Bamfordvirae</taxon>
        <taxon>Nucleocytoviricota</taxon>
        <taxon>Megaviricetes</taxon>
        <taxon>Algavirales</taxon>
        <taxon>Phycodnaviridae</taxon>
        <taxon>Coccolithovirus</taxon>
        <taxon>Coccolithovirus huxleyi</taxon>
        <taxon>Emiliania huxleyi virus 86</taxon>
    </lineage>
</organism>
<proteinExistence type="predicted"/>
<dbReference type="KEGG" id="vg:3654668"/>
<feature type="transmembrane region" description="Helical" evidence="1">
    <location>
        <begin position="37"/>
        <end position="57"/>
    </location>
</feature>
<dbReference type="EMBL" id="AJ890364">
    <property type="protein sequence ID" value="CAI65439.1"/>
    <property type="molecule type" value="Genomic_DNA"/>
</dbReference>
<sequence length="78" mass="8921">MTRGSYFVLLFGVCVILLMNFFVLFDFKTNTIHTMTTTRIIGLVCSNLVGFGGLWLIHKNYLDMNDFADLSLMFVTID</sequence>
<gene>
    <name evidence="2" type="ORF">EhV016</name>
</gene>
<evidence type="ECO:0000313" key="2">
    <source>
        <dbReference type="EMBL" id="CAI65439.1"/>
    </source>
</evidence>
<keyword evidence="1" id="KW-0472">Membrane</keyword>
<dbReference type="Proteomes" id="UP000000863">
    <property type="component" value="Segment"/>
</dbReference>
<feature type="transmembrane region" description="Helical" evidence="1">
    <location>
        <begin position="6"/>
        <end position="25"/>
    </location>
</feature>
<accession>Q4A3B5</accession>
<evidence type="ECO:0000256" key="1">
    <source>
        <dbReference type="SAM" id="Phobius"/>
    </source>
</evidence>
<organismHost>
    <name type="scientific">Emiliania huxleyi</name>
    <name type="common">Coccolithophore</name>
    <name type="synonym">Pontosphaera huxleyi</name>
    <dbReference type="NCBI Taxonomy" id="2903"/>
</organismHost>